<dbReference type="Pfam" id="PF00781">
    <property type="entry name" value="DAGK_cat"/>
    <property type="match status" value="1"/>
</dbReference>
<reference evidence="8" key="1">
    <citation type="submission" date="2023-03" db="EMBL/GenBank/DDBJ databases">
        <authorList>
            <person name="Steffen K."/>
            <person name="Cardenas P."/>
        </authorList>
    </citation>
    <scope>NUCLEOTIDE SEQUENCE</scope>
</reference>
<dbReference type="SMART" id="SM00045">
    <property type="entry name" value="DAGKa"/>
    <property type="match status" value="1"/>
</dbReference>
<evidence type="ECO:0000256" key="6">
    <source>
        <dbReference type="RuleBase" id="RU361128"/>
    </source>
</evidence>
<dbReference type="PANTHER" id="PTHR11255">
    <property type="entry name" value="DIACYLGLYCEROL KINASE"/>
    <property type="match status" value="1"/>
</dbReference>
<dbReference type="InterPro" id="IPR000756">
    <property type="entry name" value="Diacylglycerol_kin_accessory"/>
</dbReference>
<dbReference type="Pfam" id="PF00609">
    <property type="entry name" value="DAGK_acc"/>
    <property type="match status" value="1"/>
</dbReference>
<evidence type="ECO:0000313" key="9">
    <source>
        <dbReference type="Proteomes" id="UP001174909"/>
    </source>
</evidence>
<dbReference type="SMART" id="SM00046">
    <property type="entry name" value="DAGKc"/>
    <property type="match status" value="1"/>
</dbReference>
<dbReference type="Gene3D" id="3.40.50.10330">
    <property type="entry name" value="Probable inorganic polyphosphate/atp-NAD kinase, domain 1"/>
    <property type="match status" value="1"/>
</dbReference>
<gene>
    <name evidence="8" type="ORF">GBAR_LOCUS29636</name>
</gene>
<keyword evidence="4 6" id="KW-0418">Kinase</keyword>
<keyword evidence="5 6" id="KW-0067">ATP-binding</keyword>
<accession>A0AA35TU52</accession>
<dbReference type="GO" id="GO:0005524">
    <property type="term" value="F:ATP binding"/>
    <property type="evidence" value="ECO:0007669"/>
    <property type="project" value="UniProtKB-KW"/>
</dbReference>
<protein>
    <recommendedName>
        <fullName evidence="6">Diacylglycerol kinase</fullName>
        <shortName evidence="6">DAG kinase</shortName>
        <ecNumber evidence="6">2.7.1.107</ecNumber>
    </recommendedName>
</protein>
<dbReference type="SUPFAM" id="SSF111331">
    <property type="entry name" value="NAD kinase/diacylglycerol kinase-like"/>
    <property type="match status" value="1"/>
</dbReference>
<dbReference type="InterPro" id="IPR017438">
    <property type="entry name" value="ATP-NAD_kinase_N"/>
</dbReference>
<sequence length="389" mass="43075">GVKDSCNMGPHQSMIIPPSSVTLNHEGWRGRRRLVVKEIVPPAVSEWRPLVVMANPRSGGNDGVKVLSTFRKLLNPIQVVDLSETPPEAGLEICRLLPQHTCRLLVCGGDGTVGWVLSSLDKCQMTNSPEVAILPLGTGNDLARVLGWGKGYDDEDINDILKDVKHAQLSMLDRWEVKIEYKKLKRYLGLNKGTKELIMNNYLGVGCDAGVALNFHRQRESRPELFQSRFINKAWYLGFGAKDVLQQSCKNLPQKIEVFLDDVPQQLPGLEGVVVLNINSWSAGCSMWNQSASPSRMDDQLLEVVGLYSSLHVGKIQVSLGEPLRMGQAKQVKIVIHESVPVQVDGEPWLQVPATITVTHHQPGTHATENQILSQPIEITHTITCTIEI</sequence>
<evidence type="ECO:0000256" key="4">
    <source>
        <dbReference type="ARBA" id="ARBA00022777"/>
    </source>
</evidence>
<proteinExistence type="inferred from homology"/>
<evidence type="ECO:0000313" key="8">
    <source>
        <dbReference type="EMBL" id="CAI8054254.1"/>
    </source>
</evidence>
<keyword evidence="2 6" id="KW-0808">Transferase</keyword>
<keyword evidence="9" id="KW-1185">Reference proteome</keyword>
<dbReference type="PROSITE" id="PS50146">
    <property type="entry name" value="DAGK"/>
    <property type="match status" value="1"/>
</dbReference>
<evidence type="ECO:0000256" key="3">
    <source>
        <dbReference type="ARBA" id="ARBA00022741"/>
    </source>
</evidence>
<evidence type="ECO:0000256" key="2">
    <source>
        <dbReference type="ARBA" id="ARBA00022679"/>
    </source>
</evidence>
<comment type="catalytic activity">
    <reaction evidence="6">
        <text>a 1,2-diacyl-sn-glycerol + ATP = a 1,2-diacyl-sn-glycero-3-phosphate + ADP + H(+)</text>
        <dbReference type="Rhea" id="RHEA:10272"/>
        <dbReference type="ChEBI" id="CHEBI:15378"/>
        <dbReference type="ChEBI" id="CHEBI:17815"/>
        <dbReference type="ChEBI" id="CHEBI:30616"/>
        <dbReference type="ChEBI" id="CHEBI:58608"/>
        <dbReference type="ChEBI" id="CHEBI:456216"/>
        <dbReference type="EC" id="2.7.1.107"/>
    </reaction>
</comment>
<dbReference type="GO" id="GO:0016020">
    <property type="term" value="C:membrane"/>
    <property type="evidence" value="ECO:0007669"/>
    <property type="project" value="TreeGrafter"/>
</dbReference>
<evidence type="ECO:0000256" key="5">
    <source>
        <dbReference type="ARBA" id="ARBA00022840"/>
    </source>
</evidence>
<feature type="domain" description="DAGKc" evidence="7">
    <location>
        <begin position="45"/>
        <end position="181"/>
    </location>
</feature>
<dbReference type="EMBL" id="CASHTH010004166">
    <property type="protein sequence ID" value="CAI8054254.1"/>
    <property type="molecule type" value="Genomic_DNA"/>
</dbReference>
<name>A0AA35TU52_GEOBA</name>
<evidence type="ECO:0000256" key="1">
    <source>
        <dbReference type="ARBA" id="ARBA00009280"/>
    </source>
</evidence>
<comment type="similarity">
    <text evidence="1 6">Belongs to the eukaryotic diacylglycerol kinase family.</text>
</comment>
<dbReference type="InterPro" id="IPR037607">
    <property type="entry name" value="DGK"/>
</dbReference>
<dbReference type="Gene3D" id="2.60.200.40">
    <property type="match status" value="1"/>
</dbReference>
<feature type="non-terminal residue" evidence="8">
    <location>
        <position position="1"/>
    </location>
</feature>
<dbReference type="AlphaFoldDB" id="A0AA35TU52"/>
<comment type="caution">
    <text evidence="8">The sequence shown here is derived from an EMBL/GenBank/DDBJ whole genome shotgun (WGS) entry which is preliminary data.</text>
</comment>
<dbReference type="Proteomes" id="UP001174909">
    <property type="component" value="Unassembled WGS sequence"/>
</dbReference>
<organism evidence="8 9">
    <name type="scientific">Geodia barretti</name>
    <name type="common">Barrett's horny sponge</name>
    <dbReference type="NCBI Taxonomy" id="519541"/>
    <lineage>
        <taxon>Eukaryota</taxon>
        <taxon>Metazoa</taxon>
        <taxon>Porifera</taxon>
        <taxon>Demospongiae</taxon>
        <taxon>Heteroscleromorpha</taxon>
        <taxon>Tetractinellida</taxon>
        <taxon>Astrophorina</taxon>
        <taxon>Geodiidae</taxon>
        <taxon>Geodia</taxon>
    </lineage>
</organism>
<evidence type="ECO:0000259" key="7">
    <source>
        <dbReference type="PROSITE" id="PS50146"/>
    </source>
</evidence>
<dbReference type="InterPro" id="IPR016064">
    <property type="entry name" value="NAD/diacylglycerol_kinase_sf"/>
</dbReference>
<dbReference type="EC" id="2.7.1.107" evidence="6"/>
<dbReference type="GO" id="GO:0004143">
    <property type="term" value="F:ATP-dependent diacylglycerol kinase activity"/>
    <property type="evidence" value="ECO:0007669"/>
    <property type="project" value="UniProtKB-EC"/>
</dbReference>
<dbReference type="GO" id="GO:0007200">
    <property type="term" value="P:phospholipase C-activating G protein-coupled receptor signaling pathway"/>
    <property type="evidence" value="ECO:0007669"/>
    <property type="project" value="InterPro"/>
</dbReference>
<dbReference type="InterPro" id="IPR001206">
    <property type="entry name" value="Diacylglycerol_kinase_cat_dom"/>
</dbReference>
<dbReference type="PANTHER" id="PTHR11255:SF118">
    <property type="entry name" value="DIACYLGLYCEROL KINASE EPSILON"/>
    <property type="match status" value="1"/>
</dbReference>
<keyword evidence="3 6" id="KW-0547">Nucleotide-binding</keyword>